<dbReference type="GO" id="GO:0016757">
    <property type="term" value="F:glycosyltransferase activity"/>
    <property type="evidence" value="ECO:0007669"/>
    <property type="project" value="UniProtKB-KW"/>
</dbReference>
<protein>
    <submittedName>
        <fullName evidence="4">Glycosyltransferase</fullName>
    </submittedName>
</protein>
<feature type="domain" description="Glycosyl transferase family 1" evidence="3">
    <location>
        <begin position="185"/>
        <end position="250"/>
    </location>
</feature>
<dbReference type="PANTHER" id="PTHR12526:SF510">
    <property type="entry name" value="D-INOSITOL 3-PHOSPHATE GLYCOSYLTRANSFERASE"/>
    <property type="match status" value="1"/>
</dbReference>
<dbReference type="AlphaFoldDB" id="A0A4R5PHE8"/>
<gene>
    <name evidence="4" type="ORF">E2A64_16855</name>
</gene>
<evidence type="ECO:0000256" key="2">
    <source>
        <dbReference type="ARBA" id="ARBA00022679"/>
    </source>
</evidence>
<comment type="caution">
    <text evidence="4">The sequence shown here is derived from an EMBL/GenBank/DDBJ whole genome shotgun (WGS) entry which is preliminary data.</text>
</comment>
<keyword evidence="1" id="KW-0328">Glycosyltransferase</keyword>
<dbReference type="RefSeq" id="WP_133285682.1">
    <property type="nucleotide sequence ID" value="NZ_SMSI01000004.1"/>
</dbReference>
<keyword evidence="2 4" id="KW-0808">Transferase</keyword>
<dbReference type="InterPro" id="IPR001296">
    <property type="entry name" value="Glyco_trans_1"/>
</dbReference>
<sequence length="318" mass="35183">MGAVVTTALIVARDNAYGLTQDTAILKSALEANGVSVGVSTRNRSLFDRVLGTKRFDLVFHLERVAPVWLSAGRTNILIPNQERYPRRLVGQLGRIDFVLAKSRHAAEIFSNLGKQSAFCGFASPDRHEAAVEKNWRRFFHLAGGSTLKGTEDILDLWTRHPEWPELVLVQKKDNAPKVVPDNVTLYSGYLDDGELKRLQNTCGIHLCPSRSEGWGHYIIEAMSTAAVTVTTDAPPMNELVTCETGILVPYARTEPRHLGTNFFVDSDALERAISDILDTPETNLEALGERARAAANRICSEFPERLISALGPYLEAR</sequence>
<organism evidence="4 5">
    <name type="scientific">Pseudohoeflea suaedae</name>
    <dbReference type="NCBI Taxonomy" id="877384"/>
    <lineage>
        <taxon>Bacteria</taxon>
        <taxon>Pseudomonadati</taxon>
        <taxon>Pseudomonadota</taxon>
        <taxon>Alphaproteobacteria</taxon>
        <taxon>Hyphomicrobiales</taxon>
        <taxon>Rhizobiaceae</taxon>
        <taxon>Pseudohoeflea</taxon>
    </lineage>
</organism>
<dbReference type="Pfam" id="PF00534">
    <property type="entry name" value="Glycos_transf_1"/>
    <property type="match status" value="1"/>
</dbReference>
<proteinExistence type="predicted"/>
<dbReference type="PANTHER" id="PTHR12526">
    <property type="entry name" value="GLYCOSYLTRANSFERASE"/>
    <property type="match status" value="1"/>
</dbReference>
<dbReference type="SUPFAM" id="SSF53756">
    <property type="entry name" value="UDP-Glycosyltransferase/glycogen phosphorylase"/>
    <property type="match status" value="1"/>
</dbReference>
<dbReference type="Proteomes" id="UP000295131">
    <property type="component" value="Unassembled WGS sequence"/>
</dbReference>
<dbReference type="OrthoDB" id="654660at2"/>
<evidence type="ECO:0000256" key="1">
    <source>
        <dbReference type="ARBA" id="ARBA00022676"/>
    </source>
</evidence>
<evidence type="ECO:0000313" key="5">
    <source>
        <dbReference type="Proteomes" id="UP000295131"/>
    </source>
</evidence>
<dbReference type="Gene3D" id="3.40.50.2000">
    <property type="entry name" value="Glycogen Phosphorylase B"/>
    <property type="match status" value="1"/>
</dbReference>
<dbReference type="EMBL" id="SMSI01000004">
    <property type="protein sequence ID" value="TDH34336.1"/>
    <property type="molecule type" value="Genomic_DNA"/>
</dbReference>
<accession>A0A4R5PHE8</accession>
<evidence type="ECO:0000313" key="4">
    <source>
        <dbReference type="EMBL" id="TDH34336.1"/>
    </source>
</evidence>
<keyword evidence="5" id="KW-1185">Reference proteome</keyword>
<reference evidence="4 5" key="1">
    <citation type="journal article" date="2013" name="Int. J. Syst. Evol. Microbiol.">
        <title>Hoeflea suaedae sp. nov., an endophytic bacterium isolated from the root of the halophyte Suaeda maritima.</title>
        <authorList>
            <person name="Chung E.J."/>
            <person name="Park J.A."/>
            <person name="Pramanik P."/>
            <person name="Bibi F."/>
            <person name="Jeon C.O."/>
            <person name="Chung Y.R."/>
        </authorList>
    </citation>
    <scope>NUCLEOTIDE SEQUENCE [LARGE SCALE GENOMIC DNA]</scope>
    <source>
        <strain evidence="4 5">YC6898</strain>
    </source>
</reference>
<name>A0A4R5PHE8_9HYPH</name>
<evidence type="ECO:0000259" key="3">
    <source>
        <dbReference type="Pfam" id="PF00534"/>
    </source>
</evidence>